<proteinExistence type="predicted"/>
<gene>
    <name evidence="2" type="ORF">ACFFVB_01295</name>
</gene>
<keyword evidence="1" id="KW-0472">Membrane</keyword>
<comment type="caution">
    <text evidence="2">The sequence shown here is derived from an EMBL/GenBank/DDBJ whole genome shotgun (WGS) entry which is preliminary data.</text>
</comment>
<dbReference type="InterPro" id="IPR025367">
    <property type="entry name" value="DUF4271"/>
</dbReference>
<dbReference type="Pfam" id="PF14093">
    <property type="entry name" value="DUF4271"/>
    <property type="match status" value="1"/>
</dbReference>
<dbReference type="EMBL" id="JBHMEZ010000001">
    <property type="protein sequence ID" value="MFB9051699.1"/>
    <property type="molecule type" value="Genomic_DNA"/>
</dbReference>
<keyword evidence="1" id="KW-0812">Transmembrane</keyword>
<feature type="transmembrane region" description="Helical" evidence="1">
    <location>
        <begin position="58"/>
        <end position="77"/>
    </location>
</feature>
<feature type="transmembrane region" description="Helical" evidence="1">
    <location>
        <begin position="12"/>
        <end position="29"/>
    </location>
</feature>
<organism evidence="2 3">
    <name type="scientific">Formosa undariae</name>
    <dbReference type="NCBI Taxonomy" id="1325436"/>
    <lineage>
        <taxon>Bacteria</taxon>
        <taxon>Pseudomonadati</taxon>
        <taxon>Bacteroidota</taxon>
        <taxon>Flavobacteriia</taxon>
        <taxon>Flavobacteriales</taxon>
        <taxon>Flavobacteriaceae</taxon>
        <taxon>Formosa</taxon>
    </lineage>
</organism>
<protein>
    <submittedName>
        <fullName evidence="2">DUF4271 domain-containing protein</fullName>
    </submittedName>
</protein>
<feature type="transmembrane region" description="Helical" evidence="1">
    <location>
        <begin position="190"/>
        <end position="212"/>
    </location>
</feature>
<feature type="transmembrane region" description="Helical" evidence="1">
    <location>
        <begin position="92"/>
        <end position="110"/>
    </location>
</feature>
<accession>A0ABV5EWY8</accession>
<feature type="transmembrane region" description="Helical" evidence="1">
    <location>
        <begin position="159"/>
        <end position="178"/>
    </location>
</feature>
<keyword evidence="1" id="KW-1133">Transmembrane helix</keyword>
<dbReference type="RefSeq" id="WP_382380364.1">
    <property type="nucleotide sequence ID" value="NZ_JBHMEZ010000001.1"/>
</dbReference>
<evidence type="ECO:0000313" key="2">
    <source>
        <dbReference type="EMBL" id="MFB9051699.1"/>
    </source>
</evidence>
<name>A0ABV5EWY8_9FLAO</name>
<reference evidence="2 3" key="1">
    <citation type="submission" date="2024-09" db="EMBL/GenBank/DDBJ databases">
        <authorList>
            <person name="Sun Q."/>
            <person name="Mori K."/>
        </authorList>
    </citation>
    <scope>NUCLEOTIDE SEQUENCE [LARGE SCALE GENOMIC DNA]</scope>
    <source>
        <strain evidence="2 3">CECT 8286</strain>
    </source>
</reference>
<evidence type="ECO:0000313" key="3">
    <source>
        <dbReference type="Proteomes" id="UP001589605"/>
    </source>
</evidence>
<feature type="transmembrane region" description="Helical" evidence="1">
    <location>
        <begin position="136"/>
        <end position="153"/>
    </location>
</feature>
<sequence length="215" mass="25071">MLREVTYNEMFTILIMVGLISITIAKVAFTNRFNDFAGILTHSKYLNIYSRDQKTLDWFDSLLFLNFIISTAIFIFICYKSLVDDIKIGPDIMPRFILGIGVFLIIKALFERLVANLFNIDDVIDNYIFQKTSYKNFYGILLIPVNAFLIYGLTPSKTILYIILPLLFTVLIISLGTSLKRYQKLIKPNLFYFILYLCTLEIAPYVFLYKFVTLY</sequence>
<keyword evidence="3" id="KW-1185">Reference proteome</keyword>
<evidence type="ECO:0000256" key="1">
    <source>
        <dbReference type="SAM" id="Phobius"/>
    </source>
</evidence>
<dbReference type="Proteomes" id="UP001589605">
    <property type="component" value="Unassembled WGS sequence"/>
</dbReference>